<reference evidence="3" key="1">
    <citation type="journal article" date="2019" name="Int. J. Syst. Evol. Microbiol.">
        <title>The Global Catalogue of Microorganisms (GCM) 10K type strain sequencing project: providing services to taxonomists for standard genome sequencing and annotation.</title>
        <authorList>
            <consortium name="The Broad Institute Genomics Platform"/>
            <consortium name="The Broad Institute Genome Sequencing Center for Infectious Disease"/>
            <person name="Wu L."/>
            <person name="Ma J."/>
        </authorList>
    </citation>
    <scope>NUCLEOTIDE SEQUENCE [LARGE SCALE GENOMIC DNA]</scope>
    <source>
        <strain evidence="3">JCM 32226</strain>
    </source>
</reference>
<dbReference type="Pfam" id="PF04899">
    <property type="entry name" value="MbeD_MobD"/>
    <property type="match status" value="1"/>
</dbReference>
<accession>A0ABP8PUU6</accession>
<feature type="coiled-coil region" evidence="1">
    <location>
        <begin position="42"/>
        <end position="69"/>
    </location>
</feature>
<name>A0ABP8PUU6_9GAMM</name>
<sequence>MRTKQRDAWLEKFGEAKTLAEVVRRANRTAADLGTPPCETTERALRNEIKQLNSQVRKLRRERRRLSGLLDQHGVPHG</sequence>
<keyword evidence="3" id="KW-1185">Reference proteome</keyword>
<protein>
    <recommendedName>
        <fullName evidence="4">Transposase</fullName>
    </recommendedName>
</protein>
<comment type="caution">
    <text evidence="2">The sequence shown here is derived from an EMBL/GenBank/DDBJ whole genome shotgun (WGS) entry which is preliminary data.</text>
</comment>
<gene>
    <name evidence="2" type="ORF">GCM10023095_04010</name>
</gene>
<organism evidence="2 3">
    <name type="scientific">Pseudaeromonas paramecii</name>
    <dbReference type="NCBI Taxonomy" id="2138166"/>
    <lineage>
        <taxon>Bacteria</taxon>
        <taxon>Pseudomonadati</taxon>
        <taxon>Pseudomonadota</taxon>
        <taxon>Gammaproteobacteria</taxon>
        <taxon>Aeromonadales</taxon>
        <taxon>Aeromonadaceae</taxon>
        <taxon>Pseudaeromonas</taxon>
    </lineage>
</organism>
<dbReference type="RefSeq" id="WP_345009535.1">
    <property type="nucleotide sequence ID" value="NZ_BAABFC010000001.1"/>
</dbReference>
<evidence type="ECO:0000256" key="1">
    <source>
        <dbReference type="SAM" id="Coils"/>
    </source>
</evidence>
<proteinExistence type="predicted"/>
<evidence type="ECO:0000313" key="3">
    <source>
        <dbReference type="Proteomes" id="UP001501321"/>
    </source>
</evidence>
<dbReference type="EMBL" id="BAABFC010000001">
    <property type="protein sequence ID" value="GAA4493560.1"/>
    <property type="molecule type" value="Genomic_DNA"/>
</dbReference>
<keyword evidence="1" id="KW-0175">Coiled coil</keyword>
<dbReference type="Proteomes" id="UP001501321">
    <property type="component" value="Unassembled WGS sequence"/>
</dbReference>
<dbReference type="InterPro" id="IPR006983">
    <property type="entry name" value="MbeD_MobD"/>
</dbReference>
<evidence type="ECO:0008006" key="4">
    <source>
        <dbReference type="Google" id="ProtNLM"/>
    </source>
</evidence>
<evidence type="ECO:0000313" key="2">
    <source>
        <dbReference type="EMBL" id="GAA4493560.1"/>
    </source>
</evidence>